<feature type="transmembrane region" description="Helical" evidence="1">
    <location>
        <begin position="77"/>
        <end position="97"/>
    </location>
</feature>
<feature type="transmembrane region" description="Helical" evidence="1">
    <location>
        <begin position="144"/>
        <end position="162"/>
    </location>
</feature>
<dbReference type="SUPFAM" id="SSF161070">
    <property type="entry name" value="SNF-like"/>
    <property type="match status" value="1"/>
</dbReference>
<keyword evidence="1" id="KW-0472">Membrane</keyword>
<keyword evidence="3" id="KW-1185">Reference proteome</keyword>
<feature type="transmembrane region" description="Helical" evidence="1">
    <location>
        <begin position="35"/>
        <end position="56"/>
    </location>
</feature>
<feature type="transmembrane region" description="Helical" evidence="1">
    <location>
        <begin position="244"/>
        <end position="261"/>
    </location>
</feature>
<dbReference type="InterPro" id="IPR037272">
    <property type="entry name" value="SNS_sf"/>
</dbReference>
<dbReference type="RefSeq" id="WP_036366489.1">
    <property type="nucleotide sequence ID" value="NZ_AOMT01000028.1"/>
</dbReference>
<reference evidence="2 3" key="1">
    <citation type="journal article" date="2014" name="Genome Announc.">
        <title>Draft Genome Sequence of Moraxella bovoculi Strain 237T (ATCC BAA-1259T) Isolated from a Calf with Infectious Bovine Keratoconjunctivitis.</title>
        <authorList>
            <person name="Calcutt M.J."/>
            <person name="Foecking M.F."/>
            <person name="Martin N.T."/>
            <person name="Mhlanga-Mutangadura T."/>
            <person name="Reilly T.J."/>
        </authorList>
    </citation>
    <scope>NUCLEOTIDE SEQUENCE [LARGE SCALE GENOMIC DNA]</scope>
    <source>
        <strain evidence="2 3">237</strain>
    </source>
</reference>
<proteinExistence type="predicted"/>
<comment type="caution">
    <text evidence="2">The sequence shown here is derived from an EMBL/GenBank/DDBJ whole genome shotgun (WGS) entry which is preliminary data.</text>
</comment>
<dbReference type="Proteomes" id="UP000035860">
    <property type="component" value="Unassembled WGS sequence"/>
</dbReference>
<dbReference type="EMBL" id="AOMT01000028">
    <property type="protein sequence ID" value="KDN24648.1"/>
    <property type="molecule type" value="Genomic_DNA"/>
</dbReference>
<evidence type="ECO:0000313" key="2">
    <source>
        <dbReference type="EMBL" id="KDN24648.1"/>
    </source>
</evidence>
<evidence type="ECO:0000256" key="1">
    <source>
        <dbReference type="SAM" id="Phobius"/>
    </source>
</evidence>
<feature type="transmembrane region" description="Helical" evidence="1">
    <location>
        <begin position="182"/>
        <end position="199"/>
    </location>
</feature>
<organism evidence="2 3">
    <name type="scientific">Moraxella bovoculi 237</name>
    <dbReference type="NCBI Taxonomy" id="743974"/>
    <lineage>
        <taxon>Bacteria</taxon>
        <taxon>Pseudomonadati</taxon>
        <taxon>Pseudomonadota</taxon>
        <taxon>Gammaproteobacteria</taxon>
        <taxon>Moraxellales</taxon>
        <taxon>Moraxellaceae</taxon>
        <taxon>Moraxella</taxon>
    </lineage>
</organism>
<keyword evidence="1" id="KW-0812">Transmembrane</keyword>
<dbReference type="AlphaFoldDB" id="A0A066UKC9"/>
<gene>
    <name evidence="2" type="ORF">MBO_07972</name>
</gene>
<feature type="transmembrane region" description="Helical" evidence="1">
    <location>
        <begin position="294"/>
        <end position="318"/>
    </location>
</feature>
<feature type="transmembrane region" description="Helical" evidence="1">
    <location>
        <begin position="117"/>
        <end position="137"/>
    </location>
</feature>
<dbReference type="eggNOG" id="ENOG5032QW0">
    <property type="taxonomic scope" value="Bacteria"/>
</dbReference>
<keyword evidence="1" id="KW-1133">Transmembrane helix</keyword>
<name>A0A066UKC9_9GAMM</name>
<evidence type="ECO:0000313" key="3">
    <source>
        <dbReference type="Proteomes" id="UP000035860"/>
    </source>
</evidence>
<dbReference type="OrthoDB" id="6650147at2"/>
<sequence length="364" mass="38964">MFHRYTVFFVACALPLLFAQQLAPNMARELDFWLMWGIAMTLVGLPILFAEFALSARSADAPWLGMQKLTREADVSVVWRVFAGLSVLVSILIAANITLRVAMGFEAQLPNIAQNIGVPSMGMSAVLMVVVLILSLLRAKLLPVGLLLIFTGSLISLFDGGLTSGVSVPVLTEVTLGEWGRAVLLALLSVGVGTGLYWFGSQGTASQVMQAKKSLTGLILPIWFTQLIFGSLALLVGSSMVTPLSFAVTGVGMLLIAAFLLSYAGLQLVARFGLLFGSLILLVLAVLFSPLPSGVLLIALAVISLVAVFVLAVFAGFVMKISHLRKTLNFGSEARYNIWRVLVRILVPIVLISALVGLLIEYLT</sequence>
<protein>
    <submittedName>
        <fullName evidence="2">Uncharacterized protein</fullName>
    </submittedName>
</protein>
<accession>A0A066UKC9</accession>
<feature type="transmembrane region" description="Helical" evidence="1">
    <location>
        <begin position="268"/>
        <end position="288"/>
    </location>
</feature>
<feature type="transmembrane region" description="Helical" evidence="1">
    <location>
        <begin position="338"/>
        <end position="360"/>
    </location>
</feature>
<feature type="transmembrane region" description="Helical" evidence="1">
    <location>
        <begin position="220"/>
        <end position="238"/>
    </location>
</feature>